<feature type="compositionally biased region" description="Acidic residues" evidence="1">
    <location>
        <begin position="81"/>
        <end position="91"/>
    </location>
</feature>
<evidence type="ECO:0000313" key="2">
    <source>
        <dbReference type="EMBL" id="KAJ1929427.1"/>
    </source>
</evidence>
<protein>
    <submittedName>
        <fullName evidence="2">Uncharacterized protein</fullName>
    </submittedName>
</protein>
<evidence type="ECO:0000256" key="1">
    <source>
        <dbReference type="SAM" id="MobiDB-lite"/>
    </source>
</evidence>
<evidence type="ECO:0000313" key="3">
    <source>
        <dbReference type="Proteomes" id="UP001150569"/>
    </source>
</evidence>
<name>A0A9W8AL31_9FUNG</name>
<dbReference type="EMBL" id="JANBPT010000035">
    <property type="protein sequence ID" value="KAJ1929427.1"/>
    <property type="molecule type" value="Genomic_DNA"/>
</dbReference>
<reference evidence="2" key="1">
    <citation type="submission" date="2022-07" db="EMBL/GenBank/DDBJ databases">
        <title>Phylogenomic reconstructions and comparative analyses of Kickxellomycotina fungi.</title>
        <authorList>
            <person name="Reynolds N.K."/>
            <person name="Stajich J.E."/>
            <person name="Barry K."/>
            <person name="Grigoriev I.V."/>
            <person name="Crous P."/>
            <person name="Smith M.E."/>
        </authorList>
    </citation>
    <scope>NUCLEOTIDE SEQUENCE</scope>
    <source>
        <strain evidence="2">RSA 861</strain>
    </source>
</reference>
<accession>A0A9W8AL31</accession>
<dbReference type="AlphaFoldDB" id="A0A9W8AL31"/>
<feature type="region of interest" description="Disordered" evidence="1">
    <location>
        <begin position="1"/>
        <end position="128"/>
    </location>
</feature>
<comment type="caution">
    <text evidence="2">The sequence shown here is derived from an EMBL/GenBank/DDBJ whole genome shotgun (WGS) entry which is preliminary data.</text>
</comment>
<dbReference type="Proteomes" id="UP001150569">
    <property type="component" value="Unassembled WGS sequence"/>
</dbReference>
<keyword evidence="3" id="KW-1185">Reference proteome</keyword>
<gene>
    <name evidence="2" type="ORF">IWQ60_001172</name>
</gene>
<sequence length="254" mass="27766">MASFDRSRKPARRAIPGSVLFGPPPTVPSVTKKSKRRRSAENDSQTKAKAPRRQGAPLRIKMNLPKPDPTPEPEDEKKEDGTDEEAEETEVIDAPARTSPEAKPTPSSAKSPTVVKEEDPELASERHQHAAIAQAVLASLSDNPSLPDDLPALVASLDAEQDTQSAQSQISLRLKKKMKQKAMVEVSSEVWDEENITADSTALSKPKVLAESIAEYGVPKNDVHTERALRRMRIAFTEFDQQAGTPVLAHKALK</sequence>
<proteinExistence type="predicted"/>
<organism evidence="2 3">
    <name type="scientific">Tieghemiomyces parasiticus</name>
    <dbReference type="NCBI Taxonomy" id="78921"/>
    <lineage>
        <taxon>Eukaryota</taxon>
        <taxon>Fungi</taxon>
        <taxon>Fungi incertae sedis</taxon>
        <taxon>Zoopagomycota</taxon>
        <taxon>Kickxellomycotina</taxon>
        <taxon>Dimargaritomycetes</taxon>
        <taxon>Dimargaritales</taxon>
        <taxon>Dimargaritaceae</taxon>
        <taxon>Tieghemiomyces</taxon>
    </lineage>
</organism>